<dbReference type="Proteomes" id="UP001652660">
    <property type="component" value="Chromosome 4e"/>
</dbReference>
<dbReference type="SUPFAM" id="SSF47699">
    <property type="entry name" value="Bifunctional inhibitor/lipid-transfer protein/seed storage 2S albumin"/>
    <property type="match status" value="1"/>
</dbReference>
<dbReference type="SMART" id="SM00499">
    <property type="entry name" value="AAI"/>
    <property type="match status" value="1"/>
</dbReference>
<evidence type="ECO:0000256" key="3">
    <source>
        <dbReference type="ARBA" id="ARBA00023121"/>
    </source>
</evidence>
<dbReference type="InterPro" id="IPR000528">
    <property type="entry name" value="Plant_nsLTP"/>
</dbReference>
<name>A0A6P6X9R0_COFAR</name>
<keyword evidence="5" id="KW-0732">Signal</keyword>
<comment type="function">
    <text evidence="4">Plant non-specific lipid-transfer proteins transfer phospholipids as well as galactolipids across membranes. May play a role in wax or cutin deposition in the cell walls of expanding epidermal cells and certain secretory tissues.</text>
</comment>
<dbReference type="PROSITE" id="PS00597">
    <property type="entry name" value="PLANT_LTP"/>
    <property type="match status" value="1"/>
</dbReference>
<comment type="similarity">
    <text evidence="1 4">Belongs to the plant LTP family.</text>
</comment>
<evidence type="ECO:0000313" key="8">
    <source>
        <dbReference type="RefSeq" id="XP_027124039.1"/>
    </source>
</evidence>
<accession>A0A6P6X9R0</accession>
<dbReference type="InterPro" id="IPR016140">
    <property type="entry name" value="Bifunc_inhib/LTP/seed_store"/>
</dbReference>
<evidence type="ECO:0000313" key="7">
    <source>
        <dbReference type="Proteomes" id="UP001652660"/>
    </source>
</evidence>
<dbReference type="CDD" id="cd01960">
    <property type="entry name" value="nsLTP1"/>
    <property type="match status" value="1"/>
</dbReference>
<organism evidence="7 8">
    <name type="scientific">Coffea arabica</name>
    <name type="common">Arabian coffee</name>
    <dbReference type="NCBI Taxonomy" id="13443"/>
    <lineage>
        <taxon>Eukaryota</taxon>
        <taxon>Viridiplantae</taxon>
        <taxon>Streptophyta</taxon>
        <taxon>Embryophyta</taxon>
        <taxon>Tracheophyta</taxon>
        <taxon>Spermatophyta</taxon>
        <taxon>Magnoliopsida</taxon>
        <taxon>eudicotyledons</taxon>
        <taxon>Gunneridae</taxon>
        <taxon>Pentapetalae</taxon>
        <taxon>asterids</taxon>
        <taxon>lamiids</taxon>
        <taxon>Gentianales</taxon>
        <taxon>Rubiaceae</taxon>
        <taxon>Ixoroideae</taxon>
        <taxon>Gardenieae complex</taxon>
        <taxon>Bertiereae - Coffeeae clade</taxon>
        <taxon>Coffeeae</taxon>
        <taxon>Coffea</taxon>
    </lineage>
</organism>
<dbReference type="AlphaFoldDB" id="A0A6P6X9R0"/>
<dbReference type="PANTHER" id="PTHR33076">
    <property type="entry name" value="NON-SPECIFIC LIPID-TRANSFER PROTEIN 2-RELATED"/>
    <property type="match status" value="1"/>
</dbReference>
<dbReference type="Gene3D" id="1.10.110.10">
    <property type="entry name" value="Plant lipid-transfer and hydrophobic proteins"/>
    <property type="match status" value="1"/>
</dbReference>
<evidence type="ECO:0000256" key="4">
    <source>
        <dbReference type="RuleBase" id="RU000628"/>
    </source>
</evidence>
<evidence type="ECO:0000256" key="5">
    <source>
        <dbReference type="SAM" id="SignalP"/>
    </source>
</evidence>
<dbReference type="GO" id="GO:0006869">
    <property type="term" value="P:lipid transport"/>
    <property type="evidence" value="ECO:0007669"/>
    <property type="project" value="InterPro"/>
</dbReference>
<dbReference type="Pfam" id="PF00234">
    <property type="entry name" value="Tryp_alpha_amyl"/>
    <property type="match status" value="1"/>
</dbReference>
<feature type="chain" id="PRO_5027770111" description="Non-specific lipid-transfer protein" evidence="5">
    <location>
        <begin position="31"/>
        <end position="126"/>
    </location>
</feature>
<keyword evidence="3 4" id="KW-0446">Lipid-binding</keyword>
<dbReference type="OrthoDB" id="1890443at2759"/>
<dbReference type="RefSeq" id="XP_027124039.1">
    <property type="nucleotide sequence ID" value="XM_027268238.2"/>
</dbReference>
<reference evidence="8" key="2">
    <citation type="submission" date="2025-08" db="UniProtKB">
        <authorList>
            <consortium name="RefSeq"/>
        </authorList>
    </citation>
    <scope>IDENTIFICATION</scope>
    <source>
        <tissue evidence="8">Leaves</tissue>
    </source>
</reference>
<dbReference type="PRINTS" id="PR00382">
    <property type="entry name" value="LIPIDTRNSFER"/>
</dbReference>
<keyword evidence="7" id="KW-1185">Reference proteome</keyword>
<feature type="signal peptide" evidence="5">
    <location>
        <begin position="1"/>
        <end position="30"/>
    </location>
</feature>
<feature type="domain" description="Bifunctional inhibitor/plant lipid transfer protein/seed storage helical" evidence="6">
    <location>
        <begin position="34"/>
        <end position="118"/>
    </location>
</feature>
<dbReference type="GeneID" id="113740707"/>
<sequence length="126" mass="13256">MANSSAINKQVTLVVFMAMLIMSFSSGGQAQIPCSTVSNDLYPCLSYIMNGGTVDPACCGGIKALINSAKTKTDRQSVCSCLKSFLSNATDGQIKNAAAIPGLCGVKLPVNITRNMDCSKVNSIYY</sequence>
<reference evidence="7" key="1">
    <citation type="journal article" date="2025" name="Foods">
        <title>Unveiling the Microbial Signatures of Arabica Coffee Cherries: Insights into Ripeness Specific Diversity, Functional Traits, and Implications for Quality and Safety.</title>
        <authorList>
            <consortium name="RefSeq"/>
            <person name="Tenea G.N."/>
            <person name="Cifuentes V."/>
            <person name="Reyes P."/>
            <person name="Cevallos-Vallejos M."/>
        </authorList>
    </citation>
    <scope>NUCLEOTIDE SEQUENCE [LARGE SCALE GENOMIC DNA]</scope>
</reference>
<evidence type="ECO:0000256" key="2">
    <source>
        <dbReference type="ARBA" id="ARBA00022448"/>
    </source>
</evidence>
<protein>
    <recommendedName>
        <fullName evidence="4">Non-specific lipid-transfer protein</fullName>
    </recommendedName>
</protein>
<keyword evidence="2 4" id="KW-0813">Transport</keyword>
<dbReference type="GO" id="GO:0008289">
    <property type="term" value="F:lipid binding"/>
    <property type="evidence" value="ECO:0007669"/>
    <property type="project" value="UniProtKB-KW"/>
</dbReference>
<gene>
    <name evidence="8" type="primary">LOC113740707</name>
</gene>
<proteinExistence type="inferred from homology"/>
<evidence type="ECO:0000256" key="1">
    <source>
        <dbReference type="ARBA" id="ARBA00009748"/>
    </source>
</evidence>
<evidence type="ECO:0000259" key="6">
    <source>
        <dbReference type="SMART" id="SM00499"/>
    </source>
</evidence>
<dbReference type="InterPro" id="IPR036312">
    <property type="entry name" value="Bifun_inhib/LTP/seed_sf"/>
</dbReference>